<name>A0ABP9DV36_9PSEU</name>
<dbReference type="PANTHER" id="PTHR43030:SF1">
    <property type="entry name" value="PHOSPHOENOLPYRUVATE SYNTHASE"/>
    <property type="match status" value="1"/>
</dbReference>
<evidence type="ECO:0000256" key="11">
    <source>
        <dbReference type="ARBA" id="ARBA00022840"/>
    </source>
</evidence>
<keyword evidence="18" id="KW-1185">Reference proteome</keyword>
<dbReference type="Gene3D" id="3.30.470.20">
    <property type="entry name" value="ATP-grasp fold, B domain"/>
    <property type="match status" value="1"/>
</dbReference>
<dbReference type="Pfam" id="PF01326">
    <property type="entry name" value="PPDK_N"/>
    <property type="match status" value="1"/>
</dbReference>
<keyword evidence="8" id="KW-0479">Metal-binding</keyword>
<evidence type="ECO:0000256" key="6">
    <source>
        <dbReference type="ARBA" id="ARBA00021623"/>
    </source>
</evidence>
<keyword evidence="11" id="KW-0067">ATP-binding</keyword>
<comment type="catalytic activity">
    <reaction evidence="14">
        <text>pyruvate + ATP + H2O = phosphoenolpyruvate + AMP + phosphate + 2 H(+)</text>
        <dbReference type="Rhea" id="RHEA:11364"/>
        <dbReference type="ChEBI" id="CHEBI:15361"/>
        <dbReference type="ChEBI" id="CHEBI:15377"/>
        <dbReference type="ChEBI" id="CHEBI:15378"/>
        <dbReference type="ChEBI" id="CHEBI:30616"/>
        <dbReference type="ChEBI" id="CHEBI:43474"/>
        <dbReference type="ChEBI" id="CHEBI:58702"/>
        <dbReference type="ChEBI" id="CHEBI:456215"/>
        <dbReference type="EC" id="2.7.9.2"/>
    </reaction>
</comment>
<evidence type="ECO:0000256" key="14">
    <source>
        <dbReference type="ARBA" id="ARBA00047700"/>
    </source>
</evidence>
<dbReference type="EC" id="2.7.9.2" evidence="5"/>
<comment type="caution">
    <text evidence="17">The sequence shown here is derived from an EMBL/GenBank/DDBJ whole genome shotgun (WGS) entry which is preliminary data.</text>
</comment>
<evidence type="ECO:0000256" key="15">
    <source>
        <dbReference type="SAM" id="MobiDB-lite"/>
    </source>
</evidence>
<accession>A0ABP9DV36</accession>
<dbReference type="PANTHER" id="PTHR43030">
    <property type="entry name" value="PHOSPHOENOLPYRUVATE SYNTHASE"/>
    <property type="match status" value="1"/>
</dbReference>
<feature type="compositionally biased region" description="Low complexity" evidence="15">
    <location>
        <begin position="16"/>
        <end position="31"/>
    </location>
</feature>
<dbReference type="Proteomes" id="UP001500457">
    <property type="component" value="Unassembled WGS sequence"/>
</dbReference>
<dbReference type="EMBL" id="BAABHQ010000001">
    <property type="protein sequence ID" value="GAA4860856.1"/>
    <property type="molecule type" value="Genomic_DNA"/>
</dbReference>
<keyword evidence="12" id="KW-0460">Magnesium</keyword>
<evidence type="ECO:0000313" key="17">
    <source>
        <dbReference type="EMBL" id="GAA4860856.1"/>
    </source>
</evidence>
<reference evidence="18" key="1">
    <citation type="journal article" date="2019" name="Int. J. Syst. Evol. Microbiol.">
        <title>The Global Catalogue of Microorganisms (GCM) 10K type strain sequencing project: providing services to taxonomists for standard genome sequencing and annotation.</title>
        <authorList>
            <consortium name="The Broad Institute Genomics Platform"/>
            <consortium name="The Broad Institute Genome Sequencing Center for Infectious Disease"/>
            <person name="Wu L."/>
            <person name="Ma J."/>
        </authorList>
    </citation>
    <scope>NUCLEOTIDE SEQUENCE [LARGE SCALE GENOMIC DNA]</scope>
    <source>
        <strain evidence="18">JCM 17983</strain>
    </source>
</reference>
<sequence>MTAAPEAAMSVTDPLGSPEASGSSGTSGTAEPVHSCDAVVWIDEVDPQRAIAAGGSKMGRLAELLQSGVEVPQGFAVTVDAYARHCSESGLDARIDAVIERLGATPSEAEVEEASAAIRAMFRDTPIGEHLTARLTEAYEELCLRAVDVNVPVAVRSSATGEDAADASFAGIFDTYLGVSGIERVLDAVRNCWGSLFTGRALAYRLRRGISHHAMPIAVGVIELIHARASGVAFSVHPVTGKADRIVVETSWGWGEAIVQGLVDPDHVEIGKADGRVLKYDVAHKRIVSAFDFAVGAVTEIDMPAKLADRRVLDDEQIGAICAAVRAIEDHYGHPVDVEWVISRHRRAGDPVCIVQTRPVTVTAAPEEATPAAYDPVALAQKYLFSGKPIPGR</sequence>
<evidence type="ECO:0000256" key="3">
    <source>
        <dbReference type="ARBA" id="ARBA00004742"/>
    </source>
</evidence>
<evidence type="ECO:0000256" key="2">
    <source>
        <dbReference type="ARBA" id="ARBA00002988"/>
    </source>
</evidence>
<dbReference type="InterPro" id="IPR002192">
    <property type="entry name" value="PPDK_AMP/ATP-bd"/>
</dbReference>
<keyword evidence="10" id="KW-0418">Kinase</keyword>
<evidence type="ECO:0000256" key="13">
    <source>
        <dbReference type="ARBA" id="ARBA00033470"/>
    </source>
</evidence>
<keyword evidence="7" id="KW-0808">Transferase</keyword>
<comment type="function">
    <text evidence="2">Catalyzes the phosphorylation of pyruvate to phosphoenolpyruvate.</text>
</comment>
<organism evidence="17 18">
    <name type="scientific">Actinomycetospora straminea</name>
    <dbReference type="NCBI Taxonomy" id="663607"/>
    <lineage>
        <taxon>Bacteria</taxon>
        <taxon>Bacillati</taxon>
        <taxon>Actinomycetota</taxon>
        <taxon>Actinomycetes</taxon>
        <taxon>Pseudonocardiales</taxon>
        <taxon>Pseudonocardiaceae</taxon>
        <taxon>Actinomycetospora</taxon>
    </lineage>
</organism>
<comment type="cofactor">
    <cofactor evidence="1">
        <name>Mg(2+)</name>
        <dbReference type="ChEBI" id="CHEBI:18420"/>
    </cofactor>
</comment>
<evidence type="ECO:0000313" key="18">
    <source>
        <dbReference type="Proteomes" id="UP001500457"/>
    </source>
</evidence>
<evidence type="ECO:0000259" key="16">
    <source>
        <dbReference type="Pfam" id="PF01326"/>
    </source>
</evidence>
<protein>
    <recommendedName>
        <fullName evidence="6">Phosphoenolpyruvate synthase</fullName>
        <ecNumber evidence="5">2.7.9.2</ecNumber>
    </recommendedName>
    <alternativeName>
        <fullName evidence="13">Pyruvate, water dikinase</fullName>
    </alternativeName>
</protein>
<comment type="pathway">
    <text evidence="3">Carbohydrate biosynthesis; gluconeogenesis.</text>
</comment>
<comment type="similarity">
    <text evidence="4">Belongs to the PEP-utilizing enzyme family.</text>
</comment>
<evidence type="ECO:0000256" key="8">
    <source>
        <dbReference type="ARBA" id="ARBA00022723"/>
    </source>
</evidence>
<dbReference type="InterPro" id="IPR013815">
    <property type="entry name" value="ATP_grasp_subdomain_1"/>
</dbReference>
<evidence type="ECO:0000256" key="12">
    <source>
        <dbReference type="ARBA" id="ARBA00022842"/>
    </source>
</evidence>
<gene>
    <name evidence="17" type="ORF">GCM10023203_05180</name>
</gene>
<evidence type="ECO:0000256" key="1">
    <source>
        <dbReference type="ARBA" id="ARBA00001946"/>
    </source>
</evidence>
<dbReference type="SUPFAM" id="SSF56059">
    <property type="entry name" value="Glutathione synthetase ATP-binding domain-like"/>
    <property type="match status" value="1"/>
</dbReference>
<evidence type="ECO:0000256" key="10">
    <source>
        <dbReference type="ARBA" id="ARBA00022777"/>
    </source>
</evidence>
<dbReference type="InterPro" id="IPR006319">
    <property type="entry name" value="PEP_synth"/>
</dbReference>
<dbReference type="Gene3D" id="3.30.1490.20">
    <property type="entry name" value="ATP-grasp fold, A domain"/>
    <property type="match status" value="1"/>
</dbReference>
<keyword evidence="9" id="KW-0547">Nucleotide-binding</keyword>
<feature type="domain" description="Pyruvate phosphate dikinase AMP/ATP-binding" evidence="16">
    <location>
        <begin position="55"/>
        <end position="369"/>
    </location>
</feature>
<feature type="region of interest" description="Disordered" evidence="15">
    <location>
        <begin position="1"/>
        <end position="31"/>
    </location>
</feature>
<evidence type="ECO:0000256" key="9">
    <source>
        <dbReference type="ARBA" id="ARBA00022741"/>
    </source>
</evidence>
<evidence type="ECO:0000256" key="4">
    <source>
        <dbReference type="ARBA" id="ARBA00007837"/>
    </source>
</evidence>
<evidence type="ECO:0000256" key="7">
    <source>
        <dbReference type="ARBA" id="ARBA00022679"/>
    </source>
</evidence>
<proteinExistence type="inferred from homology"/>
<evidence type="ECO:0000256" key="5">
    <source>
        <dbReference type="ARBA" id="ARBA00011996"/>
    </source>
</evidence>